<sequence>MPGGDPARQVVVTGLAVLSALGDGTGPLVEAAWAGKPAFAPVTRFDVAGRRVRHAAHLPGAPRLAAELTRVVGEAAAGAGLDREQAGRAPLLLALHSDTRTAATVAEVGAAVRDTVGLPAVTSTAVGACTASSGALADAAVLLTAGRAQTAVVAAGYLVEPDTYALFDAASALSRDGEVRPFSRDRRGPLLGDAVVAVVLETAGSARSRGVRPLAALAGWGRTGDAHHVCRPAPDGAGLARAVTAALARAGVAPGEVGYVNANGTGSVLADAAETRAMHAVFGPGDGPPVSSTKSVHGHALEASALLEFAVTVESLRAGLLPVNAGYLGSADDCRLDLVLHAPREARPRYALSLNSAFGGANTALLVEAAA</sequence>
<dbReference type="PANTHER" id="PTHR11712">
    <property type="entry name" value="POLYKETIDE SYNTHASE-RELATED"/>
    <property type="match status" value="1"/>
</dbReference>
<protein>
    <submittedName>
        <fullName evidence="5">Beta-ketoacyl synthase N-terminal-like domain-containing protein</fullName>
    </submittedName>
</protein>
<dbReference type="InterPro" id="IPR020841">
    <property type="entry name" value="PKS_Beta-ketoAc_synthase_dom"/>
</dbReference>
<dbReference type="PROSITE" id="PS52004">
    <property type="entry name" value="KS3_2"/>
    <property type="match status" value="1"/>
</dbReference>
<dbReference type="InterPro" id="IPR000794">
    <property type="entry name" value="Beta-ketoacyl_synthase"/>
</dbReference>
<evidence type="ECO:0000256" key="3">
    <source>
        <dbReference type="RuleBase" id="RU003694"/>
    </source>
</evidence>
<dbReference type="InterPro" id="IPR014031">
    <property type="entry name" value="Ketoacyl_synth_C"/>
</dbReference>
<dbReference type="SMART" id="SM00825">
    <property type="entry name" value="PKS_KS"/>
    <property type="match status" value="1"/>
</dbReference>
<dbReference type="GO" id="GO:0005829">
    <property type="term" value="C:cytosol"/>
    <property type="evidence" value="ECO:0007669"/>
    <property type="project" value="TreeGrafter"/>
</dbReference>
<evidence type="ECO:0000256" key="1">
    <source>
        <dbReference type="ARBA" id="ARBA00008467"/>
    </source>
</evidence>
<dbReference type="Gene3D" id="3.40.47.10">
    <property type="match status" value="1"/>
</dbReference>
<dbReference type="EMBL" id="JABXJJ020000019">
    <property type="protein sequence ID" value="MDI5971045.1"/>
    <property type="molecule type" value="Genomic_DNA"/>
</dbReference>
<evidence type="ECO:0000313" key="5">
    <source>
        <dbReference type="EMBL" id="MDI5971045.1"/>
    </source>
</evidence>
<evidence type="ECO:0000259" key="4">
    <source>
        <dbReference type="PROSITE" id="PS52004"/>
    </source>
</evidence>
<organism evidence="5">
    <name type="scientific">Streptantibioticus silvisoli</name>
    <dbReference type="NCBI Taxonomy" id="2705255"/>
    <lineage>
        <taxon>Bacteria</taxon>
        <taxon>Bacillati</taxon>
        <taxon>Actinomycetota</taxon>
        <taxon>Actinomycetes</taxon>
        <taxon>Kitasatosporales</taxon>
        <taxon>Streptomycetaceae</taxon>
        <taxon>Streptantibioticus</taxon>
    </lineage>
</organism>
<dbReference type="InterPro" id="IPR016039">
    <property type="entry name" value="Thiolase-like"/>
</dbReference>
<comment type="similarity">
    <text evidence="1 3">Belongs to the thiolase-like superfamily. Beta-ketoacyl-ACP synthases family.</text>
</comment>
<reference evidence="5" key="1">
    <citation type="submission" date="2023-05" db="EMBL/GenBank/DDBJ databases">
        <title>Streptantibioticus silvisoli sp. nov., acidotolerant actinomycetes 1 from pine litter.</title>
        <authorList>
            <person name="Swiecimska M."/>
            <person name="Golinska P."/>
            <person name="Sangal V."/>
            <person name="Wachnowicz B."/>
            <person name="Goodfellow M."/>
        </authorList>
    </citation>
    <scope>NUCLEOTIDE SEQUENCE</scope>
    <source>
        <strain evidence="5">SL13</strain>
    </source>
</reference>
<accession>A0AA90H907</accession>
<feature type="domain" description="Ketosynthase family 3 (KS3)" evidence="4">
    <location>
        <begin position="7"/>
        <end position="369"/>
    </location>
</feature>
<dbReference type="PANTHER" id="PTHR11712:SF336">
    <property type="entry name" value="3-OXOACYL-[ACYL-CARRIER-PROTEIN] SYNTHASE, MITOCHONDRIAL"/>
    <property type="match status" value="1"/>
</dbReference>
<dbReference type="InterPro" id="IPR014030">
    <property type="entry name" value="Ketoacyl_synth_N"/>
</dbReference>
<dbReference type="AlphaFoldDB" id="A0AA90H907"/>
<dbReference type="SUPFAM" id="SSF53901">
    <property type="entry name" value="Thiolase-like"/>
    <property type="match status" value="2"/>
</dbReference>
<keyword evidence="2 3" id="KW-0808">Transferase</keyword>
<dbReference type="RefSeq" id="WP_271312474.1">
    <property type="nucleotide sequence ID" value="NZ_JABXJJ020000019.1"/>
</dbReference>
<evidence type="ECO:0000256" key="2">
    <source>
        <dbReference type="ARBA" id="ARBA00022679"/>
    </source>
</evidence>
<dbReference type="GO" id="GO:0004315">
    <property type="term" value="F:3-oxoacyl-[acyl-carrier-protein] synthase activity"/>
    <property type="evidence" value="ECO:0007669"/>
    <property type="project" value="TreeGrafter"/>
</dbReference>
<dbReference type="GO" id="GO:0006633">
    <property type="term" value="P:fatty acid biosynthetic process"/>
    <property type="evidence" value="ECO:0007669"/>
    <property type="project" value="TreeGrafter"/>
</dbReference>
<comment type="caution">
    <text evidence="5">The sequence shown here is derived from an EMBL/GenBank/DDBJ whole genome shotgun (WGS) entry which is preliminary data.</text>
</comment>
<proteinExistence type="inferred from homology"/>
<gene>
    <name evidence="5" type="ORF">POF50_017125</name>
</gene>
<dbReference type="Pfam" id="PF02801">
    <property type="entry name" value="Ketoacyl-synt_C"/>
    <property type="match status" value="1"/>
</dbReference>
<name>A0AA90H907_9ACTN</name>
<dbReference type="Pfam" id="PF00109">
    <property type="entry name" value="ketoacyl-synt"/>
    <property type="match status" value="1"/>
</dbReference>